<name>A0A967EFI0_9MICO</name>
<dbReference type="EMBL" id="JAAOIV010000009">
    <property type="protein sequence ID" value="NHN56641.1"/>
    <property type="molecule type" value="Genomic_DNA"/>
</dbReference>
<reference evidence="1" key="1">
    <citation type="submission" date="2020-03" db="EMBL/GenBank/DDBJ databases">
        <title>Draft sequencing of Calidifontibacter sp. DB0510.</title>
        <authorList>
            <person name="Kim D.-U."/>
        </authorList>
    </citation>
    <scope>NUCLEOTIDE SEQUENCE</scope>
    <source>
        <strain evidence="1">DB0510</strain>
    </source>
</reference>
<sequence length="254" mass="25084">MLRPRPDVAQRAAGSGTTIRDGLAACVGTDGVTRSDSPVGFTGGLGRPRVTELDGVGTSDRLGLGPVSLDDDGEDVGVLVLVGDGVRLGGAGVVVGVLVGAGVVGCGSGEVGTVVGAVAEDDGTRADVEVPGRPTPPRVGVQLERGDHGVSRVAEAVGVAVAAELPGAVCEEVAVPLPAGALARLVGAPGRGLSPGCGVASEPKTSSRVAWPSWRSTGTWVPDTAAATPPIDSVPRAINAAAPTRTLPRRVPRA</sequence>
<organism evidence="1 2">
    <name type="scientific">Metallococcus carri</name>
    <dbReference type="NCBI Taxonomy" id="1656884"/>
    <lineage>
        <taxon>Bacteria</taxon>
        <taxon>Bacillati</taxon>
        <taxon>Actinomycetota</taxon>
        <taxon>Actinomycetes</taxon>
        <taxon>Micrococcales</taxon>
        <taxon>Dermacoccaceae</taxon>
        <taxon>Metallococcus</taxon>
    </lineage>
</organism>
<dbReference type="Proteomes" id="UP000744769">
    <property type="component" value="Unassembled WGS sequence"/>
</dbReference>
<protein>
    <submittedName>
        <fullName evidence="1">Uncharacterized protein</fullName>
    </submittedName>
</protein>
<dbReference type="AlphaFoldDB" id="A0A967EFI0"/>
<accession>A0A967EFI0</accession>
<proteinExistence type="predicted"/>
<evidence type="ECO:0000313" key="1">
    <source>
        <dbReference type="EMBL" id="NHN56641.1"/>
    </source>
</evidence>
<gene>
    <name evidence="1" type="ORF">G9U51_12705</name>
</gene>
<dbReference type="RefSeq" id="WP_166197307.1">
    <property type="nucleotide sequence ID" value="NZ_JAAOIV010000009.1"/>
</dbReference>
<comment type="caution">
    <text evidence="1">The sequence shown here is derived from an EMBL/GenBank/DDBJ whole genome shotgun (WGS) entry which is preliminary data.</text>
</comment>
<evidence type="ECO:0000313" key="2">
    <source>
        <dbReference type="Proteomes" id="UP000744769"/>
    </source>
</evidence>
<keyword evidence="2" id="KW-1185">Reference proteome</keyword>